<dbReference type="EMBL" id="BOMI01000023">
    <property type="protein sequence ID" value="GID72918.1"/>
    <property type="molecule type" value="Genomic_DNA"/>
</dbReference>
<feature type="region of interest" description="Disordered" evidence="1">
    <location>
        <begin position="48"/>
        <end position="68"/>
    </location>
</feature>
<gene>
    <name evidence="2" type="ORF">Ade02nite_15590</name>
</gene>
<dbReference type="Proteomes" id="UP000609879">
    <property type="component" value="Unassembled WGS sequence"/>
</dbReference>
<evidence type="ECO:0000256" key="1">
    <source>
        <dbReference type="SAM" id="MobiDB-lite"/>
    </source>
</evidence>
<sequence length="87" mass="8987">MVAYKVSTSSPSPHRGERVTPGLTALTRIGASSTASARVSESMAPQMLDATDQPGEGRSPAVPVVSVMEPPGRRWGRAARTAASAPK</sequence>
<proteinExistence type="predicted"/>
<reference evidence="2 3" key="1">
    <citation type="submission" date="2021-01" db="EMBL/GenBank/DDBJ databases">
        <title>Whole genome shotgun sequence of Actinoplanes deccanensis NBRC 13994.</title>
        <authorList>
            <person name="Komaki H."/>
            <person name="Tamura T."/>
        </authorList>
    </citation>
    <scope>NUCLEOTIDE SEQUENCE [LARGE SCALE GENOMIC DNA]</scope>
    <source>
        <strain evidence="2 3">NBRC 13994</strain>
    </source>
</reference>
<keyword evidence="3" id="KW-1185">Reference proteome</keyword>
<protein>
    <submittedName>
        <fullName evidence="2">Uncharacterized protein</fullName>
    </submittedName>
</protein>
<feature type="region of interest" description="Disordered" evidence="1">
    <location>
        <begin position="1"/>
        <end position="21"/>
    </location>
</feature>
<feature type="compositionally biased region" description="Polar residues" evidence="1">
    <location>
        <begin position="1"/>
        <end position="12"/>
    </location>
</feature>
<evidence type="ECO:0000313" key="3">
    <source>
        <dbReference type="Proteomes" id="UP000609879"/>
    </source>
</evidence>
<accession>A0ABQ3XYU7</accession>
<comment type="caution">
    <text evidence="2">The sequence shown here is derived from an EMBL/GenBank/DDBJ whole genome shotgun (WGS) entry which is preliminary data.</text>
</comment>
<evidence type="ECO:0000313" key="2">
    <source>
        <dbReference type="EMBL" id="GID72918.1"/>
    </source>
</evidence>
<name>A0ABQ3XYU7_9ACTN</name>
<organism evidence="2 3">
    <name type="scientific">Paractinoplanes deccanensis</name>
    <dbReference type="NCBI Taxonomy" id="113561"/>
    <lineage>
        <taxon>Bacteria</taxon>
        <taxon>Bacillati</taxon>
        <taxon>Actinomycetota</taxon>
        <taxon>Actinomycetes</taxon>
        <taxon>Micromonosporales</taxon>
        <taxon>Micromonosporaceae</taxon>
        <taxon>Paractinoplanes</taxon>
    </lineage>
</organism>